<keyword evidence="1" id="KW-1133">Transmembrane helix</keyword>
<feature type="transmembrane region" description="Helical" evidence="1">
    <location>
        <begin position="111"/>
        <end position="131"/>
    </location>
</feature>
<feature type="transmembrane region" description="Helical" evidence="1">
    <location>
        <begin position="85"/>
        <end position="105"/>
    </location>
</feature>
<reference evidence="2" key="2">
    <citation type="submission" date="2023-05" db="EMBL/GenBank/DDBJ databases">
        <authorList>
            <consortium name="Lawrence Berkeley National Laboratory"/>
            <person name="Steindorff A."/>
            <person name="Hensen N."/>
            <person name="Bonometti L."/>
            <person name="Westerberg I."/>
            <person name="Brannstrom I.O."/>
            <person name="Guillou S."/>
            <person name="Cros-Aarteil S."/>
            <person name="Calhoun S."/>
            <person name="Haridas S."/>
            <person name="Kuo A."/>
            <person name="Mondo S."/>
            <person name="Pangilinan J."/>
            <person name="Riley R."/>
            <person name="Labutti K."/>
            <person name="Andreopoulos B."/>
            <person name="Lipzen A."/>
            <person name="Chen C."/>
            <person name="Yanf M."/>
            <person name="Daum C."/>
            <person name="Ng V."/>
            <person name="Clum A."/>
            <person name="Ohm R."/>
            <person name="Martin F."/>
            <person name="Silar P."/>
            <person name="Natvig D."/>
            <person name="Lalanne C."/>
            <person name="Gautier V."/>
            <person name="Ament-Velasquez S.L."/>
            <person name="Kruys A."/>
            <person name="Hutchinson M.I."/>
            <person name="Powell A.J."/>
            <person name="Barry K."/>
            <person name="Miller A.N."/>
            <person name="Grigoriev I.V."/>
            <person name="Debuchy R."/>
            <person name="Gladieux P."/>
            <person name="Thoren M.H."/>
            <person name="Johannesson H."/>
        </authorList>
    </citation>
    <scope>NUCLEOTIDE SEQUENCE</scope>
    <source>
        <strain evidence="2">PSN243</strain>
    </source>
</reference>
<accession>A0AAV9GCS3</accession>
<comment type="caution">
    <text evidence="2">The sequence shown here is derived from an EMBL/GenBank/DDBJ whole genome shotgun (WGS) entry which is preliminary data.</text>
</comment>
<reference evidence="2" key="1">
    <citation type="journal article" date="2023" name="Mol. Phylogenet. Evol.">
        <title>Genome-scale phylogeny and comparative genomics of the fungal order Sordariales.</title>
        <authorList>
            <person name="Hensen N."/>
            <person name="Bonometti L."/>
            <person name="Westerberg I."/>
            <person name="Brannstrom I.O."/>
            <person name="Guillou S."/>
            <person name="Cros-Aarteil S."/>
            <person name="Calhoun S."/>
            <person name="Haridas S."/>
            <person name="Kuo A."/>
            <person name="Mondo S."/>
            <person name="Pangilinan J."/>
            <person name="Riley R."/>
            <person name="LaButti K."/>
            <person name="Andreopoulos B."/>
            <person name="Lipzen A."/>
            <person name="Chen C."/>
            <person name="Yan M."/>
            <person name="Daum C."/>
            <person name="Ng V."/>
            <person name="Clum A."/>
            <person name="Steindorff A."/>
            <person name="Ohm R.A."/>
            <person name="Martin F."/>
            <person name="Silar P."/>
            <person name="Natvig D.O."/>
            <person name="Lalanne C."/>
            <person name="Gautier V."/>
            <person name="Ament-Velasquez S.L."/>
            <person name="Kruys A."/>
            <person name="Hutchinson M.I."/>
            <person name="Powell A.J."/>
            <person name="Barry K."/>
            <person name="Miller A.N."/>
            <person name="Grigoriev I.V."/>
            <person name="Debuchy R."/>
            <person name="Gladieux P."/>
            <person name="Hiltunen Thoren M."/>
            <person name="Johannesson H."/>
        </authorList>
    </citation>
    <scope>NUCLEOTIDE SEQUENCE</scope>
    <source>
        <strain evidence="2">PSN243</strain>
    </source>
</reference>
<dbReference type="Proteomes" id="UP001321760">
    <property type="component" value="Unassembled WGS sequence"/>
</dbReference>
<protein>
    <submittedName>
        <fullName evidence="2">Uncharacterized protein</fullName>
    </submittedName>
</protein>
<organism evidence="2 3">
    <name type="scientific">Podospora aff. communis PSN243</name>
    <dbReference type="NCBI Taxonomy" id="3040156"/>
    <lineage>
        <taxon>Eukaryota</taxon>
        <taxon>Fungi</taxon>
        <taxon>Dikarya</taxon>
        <taxon>Ascomycota</taxon>
        <taxon>Pezizomycotina</taxon>
        <taxon>Sordariomycetes</taxon>
        <taxon>Sordariomycetidae</taxon>
        <taxon>Sordariales</taxon>
        <taxon>Podosporaceae</taxon>
        <taxon>Podospora</taxon>
    </lineage>
</organism>
<feature type="transmembrane region" description="Helical" evidence="1">
    <location>
        <begin position="226"/>
        <end position="246"/>
    </location>
</feature>
<evidence type="ECO:0000256" key="1">
    <source>
        <dbReference type="SAM" id="Phobius"/>
    </source>
</evidence>
<evidence type="ECO:0000313" key="3">
    <source>
        <dbReference type="Proteomes" id="UP001321760"/>
    </source>
</evidence>
<keyword evidence="1" id="KW-0472">Membrane</keyword>
<feature type="transmembrane region" description="Helical" evidence="1">
    <location>
        <begin position="30"/>
        <end position="51"/>
    </location>
</feature>
<evidence type="ECO:0000313" key="2">
    <source>
        <dbReference type="EMBL" id="KAK4445175.1"/>
    </source>
</evidence>
<name>A0AAV9GCS3_9PEZI</name>
<feature type="transmembrane region" description="Helical" evidence="1">
    <location>
        <begin position="183"/>
        <end position="206"/>
    </location>
</feature>
<gene>
    <name evidence="2" type="ORF">QBC34DRAFT_413654</name>
</gene>
<dbReference type="AlphaFoldDB" id="A0AAV9GCS3"/>
<proteinExistence type="predicted"/>
<sequence length="355" mass="37645">MEPISALSVAATVITTVDFAVKLSAELVATLSTAAFVARTYGIAGIGILLFGSKDVMRSEFEVLASDNDQVATDFKKATQDESNMIAVAGTIVAQIAITALSLSGLSQAHWAARGLFTFSLVSSIIAVYYASSQHRTIGRCLNASQIRAWIVNNEGWGGVGFYDTRKCMGTVRKPCASSILSISAPVLLLSASLNSFLAGFGVYLGFVWTRNLDGEATTSDSRGVFLVYVIALGVCYGIYALSFMISGGGVVKGDVLHTLLVRAQEAHEGQRRTSEGLAGGMPKFLDSGLPHEEHIQMGAVIGGRQDPASLAQALQEAALRRQESALADMRVAEIYRGLSQGLQGRNTGDPPMRI</sequence>
<dbReference type="EMBL" id="MU865968">
    <property type="protein sequence ID" value="KAK4445175.1"/>
    <property type="molecule type" value="Genomic_DNA"/>
</dbReference>
<keyword evidence="3" id="KW-1185">Reference proteome</keyword>
<keyword evidence="1" id="KW-0812">Transmembrane</keyword>